<comment type="caution">
    <text evidence="8">The sequence shown here is derived from an EMBL/GenBank/DDBJ whole genome shotgun (WGS) entry which is preliminary data.</text>
</comment>
<dbReference type="EMBL" id="MLCF01000021">
    <property type="protein sequence ID" value="OIV38472.1"/>
    <property type="molecule type" value="Genomic_DNA"/>
</dbReference>
<dbReference type="InterPro" id="IPR011701">
    <property type="entry name" value="MFS"/>
</dbReference>
<name>A0A1J7CAD2_9ACTN</name>
<evidence type="ECO:0000313" key="9">
    <source>
        <dbReference type="Proteomes" id="UP000243342"/>
    </source>
</evidence>
<dbReference type="PROSITE" id="PS50850">
    <property type="entry name" value="MFS"/>
    <property type="match status" value="1"/>
</dbReference>
<keyword evidence="4 6" id="KW-0472">Membrane</keyword>
<evidence type="ECO:0000256" key="6">
    <source>
        <dbReference type="SAM" id="Phobius"/>
    </source>
</evidence>
<sequence length="433" mass="44273">MLLVAVSAMFMAQFDLFVVNIAVPSLRGDLGAGPGALELVVGGYAFAFAAGLITGGRLGDRFGYRRVFIAGMAAFSVASLLCGLAVDPAQLVAARLLQGLSAAAMVPQVLSLITVGFPPEERGRAIGWYGFSSGVGALAGQILGALLLQANVLGLGWRTVFLVNVPVGAVVIVFARRELPRGEPRAARLDPVGAVGVTAALAAVLAPISLGPDAGWPLWTWLVLAAAVPLGAAALAWQRRLRARGGSPLLDLALFGNRRYARMLAAGVAFQLYFGSFMFTLTLLLQQGFGRSPFQAALIFLPQAVLFSASSLAGSRIVARYGPGVTRVACGGLLAGVLVLGVLASAVDSALWLVLPLSLIGLCNGLVLPPLMGAALREVRAEQAGAASGLMTTSQQFANAAGVAALGAVYFAGAHAVVTAVHAGLAAVVLLLL</sequence>
<feature type="transmembrane region" description="Helical" evidence="6">
    <location>
        <begin position="92"/>
        <end position="114"/>
    </location>
</feature>
<dbReference type="GO" id="GO:0046677">
    <property type="term" value="P:response to antibiotic"/>
    <property type="evidence" value="ECO:0007669"/>
    <property type="project" value="UniProtKB-KW"/>
</dbReference>
<feature type="transmembrane region" description="Helical" evidence="6">
    <location>
        <begin position="325"/>
        <end position="344"/>
    </location>
</feature>
<evidence type="ECO:0000259" key="7">
    <source>
        <dbReference type="PROSITE" id="PS50850"/>
    </source>
</evidence>
<feature type="transmembrane region" description="Helical" evidence="6">
    <location>
        <begin position="187"/>
        <end position="210"/>
    </location>
</feature>
<protein>
    <recommendedName>
        <fullName evidence="7">Major facilitator superfamily (MFS) profile domain-containing protein</fullName>
    </recommendedName>
</protein>
<dbReference type="InterPro" id="IPR020846">
    <property type="entry name" value="MFS_dom"/>
</dbReference>
<dbReference type="GO" id="GO:0005886">
    <property type="term" value="C:plasma membrane"/>
    <property type="evidence" value="ECO:0007669"/>
    <property type="project" value="UniProtKB-SubCell"/>
</dbReference>
<evidence type="ECO:0000256" key="3">
    <source>
        <dbReference type="ARBA" id="ARBA00022989"/>
    </source>
</evidence>
<keyword evidence="5" id="KW-0046">Antibiotic resistance</keyword>
<evidence type="ECO:0000313" key="8">
    <source>
        <dbReference type="EMBL" id="OIV38472.1"/>
    </source>
</evidence>
<dbReference type="Gene3D" id="1.20.1250.20">
    <property type="entry name" value="MFS general substrate transporter like domains"/>
    <property type="match status" value="2"/>
</dbReference>
<accession>A0A1J7CAD2</accession>
<feature type="transmembrane region" description="Helical" evidence="6">
    <location>
        <begin position="264"/>
        <end position="286"/>
    </location>
</feature>
<evidence type="ECO:0000256" key="4">
    <source>
        <dbReference type="ARBA" id="ARBA00023136"/>
    </source>
</evidence>
<dbReference type="CDD" id="cd17321">
    <property type="entry name" value="MFS_MMR_MDR_like"/>
    <property type="match status" value="1"/>
</dbReference>
<dbReference type="InterPro" id="IPR036259">
    <property type="entry name" value="MFS_trans_sf"/>
</dbReference>
<keyword evidence="2 6" id="KW-0812">Transmembrane</keyword>
<dbReference type="GO" id="GO:0022857">
    <property type="term" value="F:transmembrane transporter activity"/>
    <property type="evidence" value="ECO:0007669"/>
    <property type="project" value="InterPro"/>
</dbReference>
<feature type="domain" description="Major facilitator superfamily (MFS) profile" evidence="7">
    <location>
        <begin position="1"/>
        <end position="433"/>
    </location>
</feature>
<evidence type="ECO:0000256" key="5">
    <source>
        <dbReference type="ARBA" id="ARBA00023251"/>
    </source>
</evidence>
<dbReference type="AlphaFoldDB" id="A0A1J7CAD2"/>
<dbReference type="STRING" id="1428644.BIV57_05570"/>
<reference evidence="8 9" key="1">
    <citation type="submission" date="2016-10" db="EMBL/GenBank/DDBJ databases">
        <title>Genome sequence of Streptomyces gilvigriseus MUSC 26.</title>
        <authorList>
            <person name="Lee L.-H."/>
            <person name="Ser H.-L."/>
        </authorList>
    </citation>
    <scope>NUCLEOTIDE SEQUENCE [LARGE SCALE GENOMIC DNA]</scope>
    <source>
        <strain evidence="8 9">MUSC 26</strain>
    </source>
</reference>
<evidence type="ECO:0000256" key="2">
    <source>
        <dbReference type="ARBA" id="ARBA00022692"/>
    </source>
</evidence>
<feature type="transmembrane region" description="Helical" evidence="6">
    <location>
        <begin position="216"/>
        <end position="237"/>
    </location>
</feature>
<comment type="subcellular location">
    <subcellularLocation>
        <location evidence="1">Cell membrane</location>
        <topology evidence="1">Multi-pass membrane protein</topology>
    </subcellularLocation>
</comment>
<dbReference type="RefSeq" id="WP_071655552.1">
    <property type="nucleotide sequence ID" value="NZ_MLCF01000021.1"/>
</dbReference>
<dbReference type="Pfam" id="PF07690">
    <property type="entry name" value="MFS_1"/>
    <property type="match status" value="1"/>
</dbReference>
<feature type="transmembrane region" description="Helical" evidence="6">
    <location>
        <begin position="67"/>
        <end position="86"/>
    </location>
</feature>
<dbReference type="PANTHER" id="PTHR42718">
    <property type="entry name" value="MAJOR FACILITATOR SUPERFAMILY MULTIDRUG TRANSPORTER MFSC"/>
    <property type="match status" value="1"/>
</dbReference>
<dbReference type="Proteomes" id="UP000243342">
    <property type="component" value="Unassembled WGS sequence"/>
</dbReference>
<organism evidence="8 9">
    <name type="scientific">Mangrovactinospora gilvigrisea</name>
    <dbReference type="NCBI Taxonomy" id="1428644"/>
    <lineage>
        <taxon>Bacteria</taxon>
        <taxon>Bacillati</taxon>
        <taxon>Actinomycetota</taxon>
        <taxon>Actinomycetes</taxon>
        <taxon>Kitasatosporales</taxon>
        <taxon>Streptomycetaceae</taxon>
        <taxon>Mangrovactinospora</taxon>
    </lineage>
</organism>
<keyword evidence="9" id="KW-1185">Reference proteome</keyword>
<feature type="transmembrane region" description="Helical" evidence="6">
    <location>
        <begin position="126"/>
        <end position="149"/>
    </location>
</feature>
<feature type="transmembrane region" description="Helical" evidence="6">
    <location>
        <begin position="350"/>
        <end position="376"/>
    </location>
</feature>
<feature type="transmembrane region" description="Helical" evidence="6">
    <location>
        <begin position="155"/>
        <end position="175"/>
    </location>
</feature>
<feature type="transmembrane region" description="Helical" evidence="6">
    <location>
        <begin position="292"/>
        <end position="313"/>
    </location>
</feature>
<feature type="transmembrane region" description="Helical" evidence="6">
    <location>
        <begin position="36"/>
        <end position="55"/>
    </location>
</feature>
<feature type="transmembrane region" description="Helical" evidence="6">
    <location>
        <begin position="397"/>
        <end position="430"/>
    </location>
</feature>
<dbReference type="PANTHER" id="PTHR42718:SF39">
    <property type="entry name" value="ACTINORHODIN TRANSPORTER-RELATED"/>
    <property type="match status" value="1"/>
</dbReference>
<keyword evidence="3 6" id="KW-1133">Transmembrane helix</keyword>
<evidence type="ECO:0000256" key="1">
    <source>
        <dbReference type="ARBA" id="ARBA00004651"/>
    </source>
</evidence>
<proteinExistence type="predicted"/>
<dbReference type="SUPFAM" id="SSF103473">
    <property type="entry name" value="MFS general substrate transporter"/>
    <property type="match status" value="2"/>
</dbReference>
<gene>
    <name evidence="8" type="ORF">BIV57_05570</name>
</gene>